<name>A0AAI9T140_9ASCO</name>
<comment type="similarity">
    <text evidence="2">Belongs to the amino acid/polyamine transporter 2 family.</text>
</comment>
<keyword evidence="4 6" id="KW-1133">Transmembrane helix</keyword>
<evidence type="ECO:0000256" key="2">
    <source>
        <dbReference type="ARBA" id="ARBA00008066"/>
    </source>
</evidence>
<evidence type="ECO:0000256" key="3">
    <source>
        <dbReference type="ARBA" id="ARBA00022692"/>
    </source>
</evidence>
<dbReference type="GeneID" id="73378398"/>
<keyword evidence="3 6" id="KW-0812">Transmembrane</keyword>
<evidence type="ECO:0000313" key="8">
    <source>
        <dbReference type="EMBL" id="KAI3406301.2"/>
    </source>
</evidence>
<evidence type="ECO:0000256" key="1">
    <source>
        <dbReference type="ARBA" id="ARBA00004141"/>
    </source>
</evidence>
<dbReference type="GO" id="GO:0005774">
    <property type="term" value="C:vacuolar membrane"/>
    <property type="evidence" value="ECO:0007669"/>
    <property type="project" value="TreeGrafter"/>
</dbReference>
<feature type="transmembrane region" description="Helical" evidence="6">
    <location>
        <begin position="320"/>
        <end position="340"/>
    </location>
</feature>
<dbReference type="RefSeq" id="XP_049182046.1">
    <property type="nucleotide sequence ID" value="XM_049326726.1"/>
</dbReference>
<dbReference type="InterPro" id="IPR013057">
    <property type="entry name" value="AA_transpt_TM"/>
</dbReference>
<dbReference type="GO" id="GO:0015179">
    <property type="term" value="F:L-amino acid transmembrane transporter activity"/>
    <property type="evidence" value="ECO:0007669"/>
    <property type="project" value="TreeGrafter"/>
</dbReference>
<evidence type="ECO:0000256" key="4">
    <source>
        <dbReference type="ARBA" id="ARBA00022989"/>
    </source>
</evidence>
<dbReference type="PANTHER" id="PTHR22950">
    <property type="entry name" value="AMINO ACID TRANSPORTER"/>
    <property type="match status" value="1"/>
</dbReference>
<keyword evidence="9" id="KW-1185">Reference proteome</keyword>
<evidence type="ECO:0000259" key="7">
    <source>
        <dbReference type="Pfam" id="PF01490"/>
    </source>
</evidence>
<comment type="caution">
    <text evidence="8">The sequence shown here is derived from an EMBL/GenBank/DDBJ whole genome shotgun (WGS) entry which is preliminary data.</text>
</comment>
<comment type="subcellular location">
    <subcellularLocation>
        <location evidence="1">Membrane</location>
        <topology evidence="1">Multi-pass membrane protein</topology>
    </subcellularLocation>
</comment>
<feature type="transmembrane region" description="Helical" evidence="6">
    <location>
        <begin position="522"/>
        <end position="542"/>
    </location>
</feature>
<organism evidence="8 9">
    <name type="scientific">Candida oxycetoniae</name>
    <dbReference type="NCBI Taxonomy" id="497107"/>
    <lineage>
        <taxon>Eukaryota</taxon>
        <taxon>Fungi</taxon>
        <taxon>Dikarya</taxon>
        <taxon>Ascomycota</taxon>
        <taxon>Saccharomycotina</taxon>
        <taxon>Pichiomycetes</taxon>
        <taxon>Debaryomycetaceae</taxon>
        <taxon>Candida/Lodderomyces clade</taxon>
        <taxon>Candida</taxon>
    </lineage>
</organism>
<feature type="domain" description="Amino acid transporter transmembrane" evidence="7">
    <location>
        <begin position="142"/>
        <end position="542"/>
    </location>
</feature>
<feature type="transmembrane region" description="Helical" evidence="6">
    <location>
        <begin position="361"/>
        <end position="380"/>
    </location>
</feature>
<dbReference type="Pfam" id="PF01490">
    <property type="entry name" value="Aa_trans"/>
    <property type="match status" value="1"/>
</dbReference>
<dbReference type="EMBL" id="JAHUZD010000024">
    <property type="protein sequence ID" value="KAI3406301.2"/>
    <property type="molecule type" value="Genomic_DNA"/>
</dbReference>
<dbReference type="AlphaFoldDB" id="A0AAI9T140"/>
<evidence type="ECO:0000313" key="9">
    <source>
        <dbReference type="Proteomes" id="UP001202479"/>
    </source>
</evidence>
<keyword evidence="5 6" id="KW-0472">Membrane</keyword>
<feature type="transmembrane region" description="Helical" evidence="6">
    <location>
        <begin position="274"/>
        <end position="300"/>
    </location>
</feature>
<proteinExistence type="inferred from homology"/>
<dbReference type="PANTHER" id="PTHR22950:SF349">
    <property type="entry name" value="AMINO ACID TRANSPORTER TRANSMEMBRANE DOMAIN-CONTAINING PROTEIN"/>
    <property type="match status" value="1"/>
</dbReference>
<evidence type="ECO:0000256" key="5">
    <source>
        <dbReference type="ARBA" id="ARBA00023136"/>
    </source>
</evidence>
<feature type="transmembrane region" description="Helical" evidence="6">
    <location>
        <begin position="463"/>
        <end position="483"/>
    </location>
</feature>
<sequence length="547" mass="60446">MASHEQVPVQIPKQRRHSFMDYGGANSLSNFASSYSRAQNYSGTLLLEQHDEECRDVLTQQRQASFSSGLFQDEEDEEVAIVDDEFPSTRKLHGSNHIGNLLLQNEECLDQDISESVLDEMAPLIPTISKQSSHVVFSKLGSSTAPQTIFNSINTLVGIGMLSLPLGFRMSGWLLGVIFLLGSAISTNLTAKYLGRILRNHPNLMTYGDIAYAYGGRLFSILVTGFFVLDLLGASLSLIILFADCFVIVWPHVKSLKLIIVSIVFCSSLLPLHVLSIFSLLGILGTIGIISVIITCGFLLRQSPGSLLDFAPTDVYPKSLPNLLFSLGVFMAPWGGHPVFPELFRDMRHPKKFSNTSNVSFSVTFLLDFTIGATGYLMYGKMVDDSIVKSIMQNSNYPEWVNKSLCLLMGILPVSKLPLVTRPIITSYEKLLGLSPCKNKQSRTGTRTGTRTRTRTTLTILRIFSRFIFCGVLLLFALLFTSFGKLVSFLGSAICYTVCLAFPLMFYLKLNRSSVSKFQSHLIRLGICISILLALLGSYASIAVRIT</sequence>
<evidence type="ECO:0000256" key="6">
    <source>
        <dbReference type="SAM" id="Phobius"/>
    </source>
</evidence>
<reference evidence="8" key="1">
    <citation type="journal article" date="2022" name="DNA Res.">
        <title>Genome analysis of five recently described species of the CUG-Ser clade uncovers Candida theae as a new hybrid lineage with pathogenic potential in the Candida parapsilosis species complex.</title>
        <authorList>
            <person name="Mixao V."/>
            <person name="Del Olmo V."/>
            <person name="Hegedusova E."/>
            <person name="Saus E."/>
            <person name="Pryszcz L."/>
            <person name="Cillingova A."/>
            <person name="Nosek J."/>
            <person name="Gabaldon T."/>
        </authorList>
    </citation>
    <scope>NUCLEOTIDE SEQUENCE</scope>
    <source>
        <strain evidence="8">CBS 10844</strain>
    </source>
</reference>
<accession>A0AAI9T140</accession>
<gene>
    <name evidence="8" type="ORF">KGF56_000781</name>
</gene>
<protein>
    <recommendedName>
        <fullName evidence="7">Amino acid transporter transmembrane domain-containing protein</fullName>
    </recommendedName>
</protein>
<feature type="transmembrane region" description="Helical" evidence="6">
    <location>
        <begin position="172"/>
        <end position="191"/>
    </location>
</feature>
<feature type="transmembrane region" description="Helical" evidence="6">
    <location>
        <begin position="489"/>
        <end position="510"/>
    </location>
</feature>
<dbReference type="Proteomes" id="UP001202479">
    <property type="component" value="Unassembled WGS sequence"/>
</dbReference>